<reference evidence="12 13" key="1">
    <citation type="journal article" date="2015" name="Genome Announc.">
        <title>Expanding the biotechnology potential of lactobacilli through comparative genomics of 213 strains and associated genera.</title>
        <authorList>
            <person name="Sun Z."/>
            <person name="Harris H.M."/>
            <person name="McCann A."/>
            <person name="Guo C."/>
            <person name="Argimon S."/>
            <person name="Zhang W."/>
            <person name="Yang X."/>
            <person name="Jeffery I.B."/>
            <person name="Cooney J.C."/>
            <person name="Kagawa T.F."/>
            <person name="Liu W."/>
            <person name="Song Y."/>
            <person name="Salvetti E."/>
            <person name="Wrobel A."/>
            <person name="Rasinkangas P."/>
            <person name="Parkhill J."/>
            <person name="Rea M.C."/>
            <person name="O'Sullivan O."/>
            <person name="Ritari J."/>
            <person name="Douillard F.P."/>
            <person name="Paul Ross R."/>
            <person name="Yang R."/>
            <person name="Briner A.E."/>
            <person name="Felis G.E."/>
            <person name="de Vos W.M."/>
            <person name="Barrangou R."/>
            <person name="Klaenhammer T.R."/>
            <person name="Caufield P.W."/>
            <person name="Cui Y."/>
            <person name="Zhang H."/>
            <person name="O'Toole P.W."/>
        </authorList>
    </citation>
    <scope>NUCLEOTIDE SEQUENCE [LARGE SCALE GENOMIC DNA]</scope>
    <source>
        <strain evidence="12 13">DSM 19394</strain>
    </source>
</reference>
<evidence type="ECO:0000256" key="4">
    <source>
        <dbReference type="ARBA" id="ARBA00022722"/>
    </source>
</evidence>
<dbReference type="AlphaFoldDB" id="A0A0R1LPT7"/>
<protein>
    <recommendedName>
        <fullName evidence="3">type I site-specific deoxyribonuclease</fullName>
        <ecNumber evidence="3">3.1.21.3</ecNumber>
    </recommendedName>
</protein>
<evidence type="ECO:0000256" key="8">
    <source>
        <dbReference type="ARBA" id="ARBA00022801"/>
    </source>
</evidence>
<dbReference type="InterPro" id="IPR055180">
    <property type="entry name" value="HsdR_RecA-like_helicase_dom_2"/>
</dbReference>
<evidence type="ECO:0000256" key="5">
    <source>
        <dbReference type="ARBA" id="ARBA00022741"/>
    </source>
</evidence>
<dbReference type="EMBL" id="AZDV01000006">
    <property type="protein sequence ID" value="KRK95635.1"/>
    <property type="molecule type" value="Genomic_DNA"/>
</dbReference>
<evidence type="ECO:0000259" key="11">
    <source>
        <dbReference type="PROSITE" id="PS51192"/>
    </source>
</evidence>
<dbReference type="GO" id="GO:0009035">
    <property type="term" value="F:type I site-specific deoxyribonuclease activity"/>
    <property type="evidence" value="ECO:0007669"/>
    <property type="project" value="UniProtKB-EC"/>
</dbReference>
<dbReference type="RefSeq" id="WP_057801940.1">
    <property type="nucleotide sequence ID" value="NZ_AZDV01000006.1"/>
</dbReference>
<comment type="similarity">
    <text evidence="2">Belongs to the HsdR family.</text>
</comment>
<evidence type="ECO:0000256" key="1">
    <source>
        <dbReference type="ARBA" id="ARBA00000851"/>
    </source>
</evidence>
<feature type="domain" description="Helicase ATP-binding" evidence="11">
    <location>
        <begin position="278"/>
        <end position="442"/>
    </location>
</feature>
<evidence type="ECO:0000256" key="6">
    <source>
        <dbReference type="ARBA" id="ARBA00022747"/>
    </source>
</evidence>
<dbReference type="PANTHER" id="PTHR30195">
    <property type="entry name" value="TYPE I SITE-SPECIFIC DEOXYRIBONUCLEASE PROTEIN SUBUNIT M AND R"/>
    <property type="match status" value="1"/>
</dbReference>
<dbReference type="GO" id="GO:0009307">
    <property type="term" value="P:DNA restriction-modification system"/>
    <property type="evidence" value="ECO:0007669"/>
    <property type="project" value="UniProtKB-KW"/>
</dbReference>
<evidence type="ECO:0000256" key="10">
    <source>
        <dbReference type="ARBA" id="ARBA00023125"/>
    </source>
</evidence>
<evidence type="ECO:0000256" key="7">
    <source>
        <dbReference type="ARBA" id="ARBA00022759"/>
    </source>
</evidence>
<dbReference type="EC" id="3.1.21.3" evidence="3"/>
<dbReference type="Pfam" id="PF18766">
    <property type="entry name" value="SWI2_SNF2"/>
    <property type="match status" value="1"/>
</dbReference>
<dbReference type="Pfam" id="PF04313">
    <property type="entry name" value="HSDR_N"/>
    <property type="match status" value="1"/>
</dbReference>
<keyword evidence="4" id="KW-0540">Nuclease</keyword>
<comment type="caution">
    <text evidence="12">The sequence shown here is derived from an EMBL/GenBank/DDBJ whole genome shotgun (WGS) entry which is preliminary data.</text>
</comment>
<dbReference type="InterPro" id="IPR014001">
    <property type="entry name" value="Helicase_ATP-bd"/>
</dbReference>
<dbReference type="SUPFAM" id="SSF52540">
    <property type="entry name" value="P-loop containing nucleoside triphosphate hydrolases"/>
    <property type="match status" value="1"/>
</dbReference>
<dbReference type="Gene3D" id="3.90.1570.50">
    <property type="match status" value="1"/>
</dbReference>
<keyword evidence="8" id="KW-0378">Hydrolase</keyword>
<keyword evidence="6" id="KW-0680">Restriction system</keyword>
<keyword evidence="13" id="KW-1185">Reference proteome</keyword>
<dbReference type="OrthoDB" id="9758243at2"/>
<dbReference type="InterPro" id="IPR027417">
    <property type="entry name" value="P-loop_NTPase"/>
</dbReference>
<evidence type="ECO:0000256" key="9">
    <source>
        <dbReference type="ARBA" id="ARBA00022840"/>
    </source>
</evidence>
<dbReference type="InterPro" id="IPR007409">
    <property type="entry name" value="Restrct_endonuc_type1_HsdR_N"/>
</dbReference>
<evidence type="ECO:0000313" key="13">
    <source>
        <dbReference type="Proteomes" id="UP000051955"/>
    </source>
</evidence>
<dbReference type="PATRIC" id="fig|1423715.3.peg.53"/>
<dbReference type="InterPro" id="IPR051268">
    <property type="entry name" value="Type-I_R_enzyme_R_subunit"/>
</dbReference>
<dbReference type="CDD" id="cd22332">
    <property type="entry name" value="HsdR_N"/>
    <property type="match status" value="1"/>
</dbReference>
<dbReference type="GO" id="GO:0003677">
    <property type="term" value="F:DNA binding"/>
    <property type="evidence" value="ECO:0007669"/>
    <property type="project" value="UniProtKB-KW"/>
</dbReference>
<dbReference type="GO" id="GO:0005524">
    <property type="term" value="F:ATP binding"/>
    <property type="evidence" value="ECO:0007669"/>
    <property type="project" value="UniProtKB-KW"/>
</dbReference>
<proteinExistence type="inferred from homology"/>
<name>A0A0R1LPT7_9LACO</name>
<dbReference type="SMART" id="SM00487">
    <property type="entry name" value="DEXDc"/>
    <property type="match status" value="1"/>
</dbReference>
<dbReference type="InterPro" id="IPR040980">
    <property type="entry name" value="SWI2_SNF2"/>
</dbReference>
<evidence type="ECO:0000256" key="3">
    <source>
        <dbReference type="ARBA" id="ARBA00012654"/>
    </source>
</evidence>
<dbReference type="PANTHER" id="PTHR30195:SF16">
    <property type="entry name" value="TYPE I RESTRICTION ENZYME ENDONUCLEASE SUBUNIT"/>
    <property type="match status" value="1"/>
</dbReference>
<dbReference type="Proteomes" id="UP000051955">
    <property type="component" value="Unassembled WGS sequence"/>
</dbReference>
<evidence type="ECO:0000256" key="2">
    <source>
        <dbReference type="ARBA" id="ARBA00008598"/>
    </source>
</evidence>
<comment type="catalytic activity">
    <reaction evidence="1">
        <text>Endonucleolytic cleavage of DNA to give random double-stranded fragments with terminal 5'-phosphates, ATP is simultaneously hydrolyzed.</text>
        <dbReference type="EC" id="3.1.21.3"/>
    </reaction>
</comment>
<dbReference type="Pfam" id="PF22679">
    <property type="entry name" value="T1R_D3-like"/>
    <property type="match status" value="1"/>
</dbReference>
<keyword evidence="10" id="KW-0238">DNA-binding</keyword>
<dbReference type="PROSITE" id="PS51192">
    <property type="entry name" value="HELICASE_ATP_BIND_1"/>
    <property type="match status" value="1"/>
</dbReference>
<keyword evidence="9" id="KW-0067">ATP-binding</keyword>
<sequence>MAENKFETAVIEQLKAEGWTERKDLSGVTTQALYDHWRDILNQNNARKLTGTPLSDTEFQSLKLELNKNKTPYDAQLTLAGSGGIGTLPLTRDDGTKLEIEIFYGDEVAGGHSRYEVVSQITFNDLPFTLSTKRRIDVMLLINGLPVAHIEEKDESLQNQWSAFEQLQKYDSDGMYTGIFSFVQVQFILSRHSAHYFARPKNSANYNKDFVFGWRDDHGQDVTDTMTFIHQVMGIPALHRLVTVNMIPDAANDNLMVMRSYQIQATRSIMDRMRTMDANDFIEKEGGYVWHTTGSGKTVTSFKVAQLLASMPKVRNVLFIVDRVDLVNQTFENFKAYAYKTFESRIQVVKGHELKKRLSQKNTASHIYLITVQGLDKAVKAGLTSDQRQVILMDEAHRSASGDAVDRIKRAFPKTTWFGFTGTPNFYSDEVHDVKTSRNVSTYDIFGRRLHRYTIKDAIGDGNVLGFDVSYYTPNYEAISPFELDEQEMEKQIYTSLIYRQLVVDDIAQHWDENHSGPIQMGRRKPNQFHGLFAVSGKQAVVAYYHLFKKMVPNLRVAMTYSHDEDNGAGTSDLQAELKQAMTDYAELYQTRNFLEDTNPERGYLNDITKRLAHKKPYNQKLNAAQEQDTPQRLDLVIVSDQLLTGFDSKYVNTIYIDKILKEGPLIQAMSRTNRTIDKNAKPHGKVRFYRKGDVMEENVKNALVIYTKGGNDTEADAEKQPDDQDQQQLIDDDILAPKQATQIEDLQPKVERLKEIAGDDFSQTPKSESEQLEFATLAAEVNQKVQRLVQQGYELGTEVDKFDDHGQPTGDKIGLEIKDDNEFSALQARMNDVNELLPPEKKMDLANVQIAIDLYRHEIIDYDMLVALLNAYMDEMTEENHQAVEEHITPMDDDSRTEIEEILDGIENHVYTTHFDTESLKEARQTIRTEKIELKIRRWSADNGANGNAIVAAYDLFLPGVSLNDNPQLKAKIIQIEQEQNLGFFETADFEDGLMRFFSSLA</sequence>
<accession>A0A0R1LPT7</accession>
<dbReference type="Gene3D" id="3.40.50.300">
    <property type="entry name" value="P-loop containing nucleotide triphosphate hydrolases"/>
    <property type="match status" value="2"/>
</dbReference>
<keyword evidence="7" id="KW-0255">Endonuclease</keyword>
<keyword evidence="5" id="KW-0547">Nucleotide-binding</keyword>
<evidence type="ECO:0000313" key="12">
    <source>
        <dbReference type="EMBL" id="KRK95635.1"/>
    </source>
</evidence>
<gene>
    <name evidence="12" type="ORF">FD25_GL000050</name>
</gene>
<organism evidence="12 13">
    <name type="scientific">Levilactobacillus acidifarinae DSM 19394 = JCM 15949</name>
    <dbReference type="NCBI Taxonomy" id="1423715"/>
    <lineage>
        <taxon>Bacteria</taxon>
        <taxon>Bacillati</taxon>
        <taxon>Bacillota</taxon>
        <taxon>Bacilli</taxon>
        <taxon>Lactobacillales</taxon>
        <taxon>Lactobacillaceae</taxon>
        <taxon>Levilactobacillus</taxon>
    </lineage>
</organism>
<dbReference type="STRING" id="1423715.FD25_GL000050"/>